<feature type="compositionally biased region" description="Low complexity" evidence="12">
    <location>
        <begin position="498"/>
        <end position="518"/>
    </location>
</feature>
<dbReference type="CDD" id="cd18137">
    <property type="entry name" value="HLD_clamp_pol_III_gamma_tau"/>
    <property type="match status" value="1"/>
</dbReference>
<dbReference type="NCBIfam" id="NF005846">
    <property type="entry name" value="PRK07764.1-6"/>
    <property type="match status" value="1"/>
</dbReference>
<evidence type="ECO:0000313" key="15">
    <source>
        <dbReference type="Proteomes" id="UP001251870"/>
    </source>
</evidence>
<sequence>MSTALYRRYRPDTFADVIGQEHVTAPLMTALEKDAVSHAYLFSGPRGCGKTTSARILARCLNCAQGPTPTPCGSCESCRDLATGGPGSLDVIEIDAASHGGVDDARDLRERATFAPVRDRYKIFIIDEAHMVTAAGFNALLKIVEEPPEHIKFIFATTEPDKVIGTIRSRTHHYPFRLVPPEPLLDYLDRLCQEEGVGVALGVLPLVLRAGGGSVRDTLSVLDQLIAGSSAEGIDYERAVALLGFTHSALLDDVVASLAAREGAKAFDVVDRVVQSGQDPRRFVEDLLERMRDLIIVKAVPENPEAILRGVPTDQITRMQEQASTVGSGELSRSADVTAQALTDMVGATSPRLHLELLMARLLLPHADQGTSSLAARLDQLERRLDFLSGSGAEPQAPAETAAQPPAESSQASTPTSAPVSTATSAPVSTATSAPRSPAPTPAAAPSSAADDWAAPGVSRGAAEEPEAPQAAAEHSATERLAAERPTTATEQSPVPAPSAAPAAAATAAATSTETPVAQQATSSDSSRADMMQRAWPDVVHALASQSRLLWMLVKDNASVAGFDGQTLTLSFTNDGARNTFASRNGEQALGAAIHQVLGMSVSFDLITGGAPPAAGRGPKGPSRPTPAPQPSQSPSEQSPEHQVPGPQGEVSQSPRDQEEPAWVHEETPEEQPPPPDEPPPEDPHDLPPSAHPAWDGDPSTDPAGTVEDEPDQAQDAEPSAEPDAYRHAATAPKVPVFARPSPTAPAPAPAPAATTQPAAAPSSPQTTDASQHTPPRHAAIRERMARRQPASPGEQPLPPPDPFGTPRPPEDAEQAEVRPEAHPETHPSTHRTSHPTAHTDARPETPPENPAGEPAEDVPSDDDITVEDSAVFGRKAVERLLDGTLIEERSLSGGPL</sequence>
<organism evidence="14 15">
    <name type="scientific">Nesterenkonia aerolata</name>
    <dbReference type="NCBI Taxonomy" id="3074079"/>
    <lineage>
        <taxon>Bacteria</taxon>
        <taxon>Bacillati</taxon>
        <taxon>Actinomycetota</taxon>
        <taxon>Actinomycetes</taxon>
        <taxon>Micrococcales</taxon>
        <taxon>Micrococcaceae</taxon>
        <taxon>Nesterenkonia</taxon>
    </lineage>
</organism>
<dbReference type="Gene3D" id="3.40.50.300">
    <property type="entry name" value="P-loop containing nucleotide triphosphate hydrolases"/>
    <property type="match status" value="1"/>
</dbReference>
<keyword evidence="4 14" id="KW-0548">Nucleotidyltransferase</keyword>
<feature type="region of interest" description="Disordered" evidence="12">
    <location>
        <begin position="609"/>
        <end position="871"/>
    </location>
</feature>
<evidence type="ECO:0000256" key="1">
    <source>
        <dbReference type="ARBA" id="ARBA00006360"/>
    </source>
</evidence>
<keyword evidence="3 14" id="KW-0808">Transferase</keyword>
<dbReference type="EC" id="2.7.7.7" evidence="2"/>
<feature type="compositionally biased region" description="Basic and acidic residues" evidence="12">
    <location>
        <begin position="816"/>
        <end position="828"/>
    </location>
</feature>
<name>A0ABU2DP85_9MICC</name>
<evidence type="ECO:0000256" key="7">
    <source>
        <dbReference type="ARBA" id="ARBA00022741"/>
    </source>
</evidence>
<keyword evidence="10" id="KW-0239">DNA-directed DNA polymerase</keyword>
<feature type="domain" description="AAA+ ATPase" evidence="13">
    <location>
        <begin position="36"/>
        <end position="184"/>
    </location>
</feature>
<feature type="compositionally biased region" description="Low complexity" evidence="12">
    <location>
        <begin position="609"/>
        <end position="621"/>
    </location>
</feature>
<comment type="catalytic activity">
    <reaction evidence="11">
        <text>DNA(n) + a 2'-deoxyribonucleoside 5'-triphosphate = DNA(n+1) + diphosphate</text>
        <dbReference type="Rhea" id="RHEA:22508"/>
        <dbReference type="Rhea" id="RHEA-COMP:17339"/>
        <dbReference type="Rhea" id="RHEA-COMP:17340"/>
        <dbReference type="ChEBI" id="CHEBI:33019"/>
        <dbReference type="ChEBI" id="CHEBI:61560"/>
        <dbReference type="ChEBI" id="CHEBI:173112"/>
        <dbReference type="EC" id="2.7.7.7"/>
    </reaction>
</comment>
<keyword evidence="5" id="KW-0235">DNA replication</keyword>
<keyword evidence="8" id="KW-0862">Zinc</keyword>
<keyword evidence="9" id="KW-0067">ATP-binding</keyword>
<evidence type="ECO:0000256" key="3">
    <source>
        <dbReference type="ARBA" id="ARBA00022679"/>
    </source>
</evidence>
<keyword evidence="6" id="KW-0479">Metal-binding</keyword>
<evidence type="ECO:0000259" key="13">
    <source>
        <dbReference type="SMART" id="SM00382"/>
    </source>
</evidence>
<dbReference type="PANTHER" id="PTHR11669">
    <property type="entry name" value="REPLICATION FACTOR C / DNA POLYMERASE III GAMMA-TAU SUBUNIT"/>
    <property type="match status" value="1"/>
</dbReference>
<dbReference type="InterPro" id="IPR050238">
    <property type="entry name" value="DNA_Rep/Repair_Clamp_Loader"/>
</dbReference>
<comment type="caution">
    <text evidence="14">The sequence shown here is derived from an EMBL/GenBank/DDBJ whole genome shotgun (WGS) entry which is preliminary data.</text>
</comment>
<dbReference type="NCBIfam" id="TIGR02397">
    <property type="entry name" value="dnaX_nterm"/>
    <property type="match status" value="1"/>
</dbReference>
<evidence type="ECO:0000313" key="14">
    <source>
        <dbReference type="EMBL" id="MDR8018322.1"/>
    </source>
</evidence>
<dbReference type="PANTHER" id="PTHR11669:SF0">
    <property type="entry name" value="PROTEIN STICHEL-LIKE 2"/>
    <property type="match status" value="1"/>
</dbReference>
<dbReference type="Pfam" id="PF12169">
    <property type="entry name" value="DNA_pol3_gamma3"/>
    <property type="match status" value="1"/>
</dbReference>
<keyword evidence="7" id="KW-0547">Nucleotide-binding</keyword>
<evidence type="ECO:0000256" key="9">
    <source>
        <dbReference type="ARBA" id="ARBA00022840"/>
    </source>
</evidence>
<dbReference type="CDD" id="cd00009">
    <property type="entry name" value="AAA"/>
    <property type="match status" value="1"/>
</dbReference>
<dbReference type="SUPFAM" id="SSF52540">
    <property type="entry name" value="P-loop containing nucleoside triphosphate hydrolases"/>
    <property type="match status" value="1"/>
</dbReference>
<keyword evidence="15" id="KW-1185">Reference proteome</keyword>
<feature type="compositionally biased region" description="Pro residues" evidence="12">
    <location>
        <begin position="796"/>
        <end position="808"/>
    </location>
</feature>
<feature type="compositionally biased region" description="Low complexity" evidence="12">
    <location>
        <begin position="444"/>
        <end position="456"/>
    </location>
</feature>
<feature type="compositionally biased region" description="Low complexity" evidence="12">
    <location>
        <begin position="752"/>
        <end position="768"/>
    </location>
</feature>
<evidence type="ECO:0000256" key="10">
    <source>
        <dbReference type="ARBA" id="ARBA00022932"/>
    </source>
</evidence>
<feature type="compositionally biased region" description="Low complexity" evidence="12">
    <location>
        <begin position="393"/>
        <end position="436"/>
    </location>
</feature>
<dbReference type="InterPro" id="IPR022754">
    <property type="entry name" value="DNA_pol_III_gamma-3"/>
</dbReference>
<dbReference type="InterPro" id="IPR003593">
    <property type="entry name" value="AAA+_ATPase"/>
</dbReference>
<dbReference type="InterPro" id="IPR012763">
    <property type="entry name" value="DNA_pol_III_sug/sutau_N"/>
</dbReference>
<comment type="similarity">
    <text evidence="1">Belongs to the DnaX/STICHEL family.</text>
</comment>
<proteinExistence type="inferred from homology"/>
<evidence type="ECO:0000256" key="4">
    <source>
        <dbReference type="ARBA" id="ARBA00022695"/>
    </source>
</evidence>
<evidence type="ECO:0000256" key="8">
    <source>
        <dbReference type="ARBA" id="ARBA00022833"/>
    </source>
</evidence>
<evidence type="ECO:0000256" key="2">
    <source>
        <dbReference type="ARBA" id="ARBA00012417"/>
    </source>
</evidence>
<dbReference type="InterPro" id="IPR008921">
    <property type="entry name" value="DNA_pol3_clamp-load_cplx_C"/>
</dbReference>
<dbReference type="InterPro" id="IPR027417">
    <property type="entry name" value="P-loop_NTPase"/>
</dbReference>
<dbReference type="Gene3D" id="1.20.272.10">
    <property type="match status" value="1"/>
</dbReference>
<feature type="compositionally biased region" description="Basic and acidic residues" evidence="12">
    <location>
        <begin position="656"/>
        <end position="667"/>
    </location>
</feature>
<feature type="compositionally biased region" description="Acidic residues" evidence="12">
    <location>
        <begin position="707"/>
        <end position="721"/>
    </location>
</feature>
<dbReference type="InterPro" id="IPR045085">
    <property type="entry name" value="HLD_clamp_pol_III_gamma_tau"/>
</dbReference>
<evidence type="ECO:0000256" key="12">
    <source>
        <dbReference type="SAM" id="MobiDB-lite"/>
    </source>
</evidence>
<dbReference type="Pfam" id="PF22608">
    <property type="entry name" value="DNAX_ATPase_lid"/>
    <property type="match status" value="1"/>
</dbReference>
<gene>
    <name evidence="14" type="ORF">RIL96_01910</name>
</gene>
<evidence type="ECO:0000256" key="11">
    <source>
        <dbReference type="ARBA" id="ARBA00049244"/>
    </source>
</evidence>
<dbReference type="RefSeq" id="WP_310547299.1">
    <property type="nucleotide sequence ID" value="NZ_JAVKGR010000001.1"/>
</dbReference>
<evidence type="ECO:0000256" key="6">
    <source>
        <dbReference type="ARBA" id="ARBA00022723"/>
    </source>
</evidence>
<evidence type="ECO:0000256" key="5">
    <source>
        <dbReference type="ARBA" id="ARBA00022705"/>
    </source>
</evidence>
<feature type="compositionally biased region" description="Pro residues" evidence="12">
    <location>
        <begin position="622"/>
        <end position="632"/>
    </location>
</feature>
<accession>A0ABU2DP85</accession>
<reference evidence="14 15" key="1">
    <citation type="submission" date="2023-09" db="EMBL/GenBank/DDBJ databases">
        <title>Description of three actinobacteria isolated from air of manufacturing shop in a pharmaceutical factory.</title>
        <authorList>
            <person name="Zhang D.-F."/>
        </authorList>
    </citation>
    <scope>NUCLEOTIDE SEQUENCE [LARGE SCALE GENOMIC DNA]</scope>
    <source>
        <strain evidence="14 15">LY-0111</strain>
    </source>
</reference>
<feature type="region of interest" description="Disordered" evidence="12">
    <location>
        <begin position="390"/>
        <end position="530"/>
    </location>
</feature>
<dbReference type="Pfam" id="PF13177">
    <property type="entry name" value="DNA_pol3_delta2"/>
    <property type="match status" value="1"/>
</dbReference>
<protein>
    <recommendedName>
        <fullName evidence="2">DNA-directed DNA polymerase</fullName>
        <ecNumber evidence="2">2.7.7.7</ecNumber>
    </recommendedName>
</protein>
<feature type="compositionally biased region" description="Acidic residues" evidence="12">
    <location>
        <begin position="855"/>
        <end position="867"/>
    </location>
</feature>
<dbReference type="GO" id="GO:0003887">
    <property type="term" value="F:DNA-directed DNA polymerase activity"/>
    <property type="evidence" value="ECO:0007669"/>
    <property type="project" value="UniProtKB-EC"/>
</dbReference>
<feature type="compositionally biased region" description="Low complexity" evidence="12">
    <location>
        <begin position="633"/>
        <end position="645"/>
    </location>
</feature>
<dbReference type="SUPFAM" id="SSF48019">
    <property type="entry name" value="post-AAA+ oligomerization domain-like"/>
    <property type="match status" value="1"/>
</dbReference>
<dbReference type="Gene3D" id="1.10.8.60">
    <property type="match status" value="1"/>
</dbReference>
<dbReference type="SMART" id="SM00382">
    <property type="entry name" value="AAA"/>
    <property type="match status" value="1"/>
</dbReference>
<dbReference type="EMBL" id="JAVKGR010000001">
    <property type="protein sequence ID" value="MDR8018322.1"/>
    <property type="molecule type" value="Genomic_DNA"/>
</dbReference>
<dbReference type="Proteomes" id="UP001251870">
    <property type="component" value="Unassembled WGS sequence"/>
</dbReference>